<keyword evidence="2" id="KW-0521">NADP</keyword>
<proteinExistence type="inferred from homology"/>
<dbReference type="EMBL" id="JAULSR010000001">
    <property type="protein sequence ID" value="KAK0634895.1"/>
    <property type="molecule type" value="Genomic_DNA"/>
</dbReference>
<dbReference type="InterPro" id="IPR051164">
    <property type="entry name" value="NmrA-like_oxidored"/>
</dbReference>
<keyword evidence="5" id="KW-1185">Reference proteome</keyword>
<dbReference type="CDD" id="cd05251">
    <property type="entry name" value="NmrA_like_SDR_a"/>
    <property type="match status" value="1"/>
</dbReference>
<organism evidence="4 5">
    <name type="scientific">Bombardia bombarda</name>
    <dbReference type="NCBI Taxonomy" id="252184"/>
    <lineage>
        <taxon>Eukaryota</taxon>
        <taxon>Fungi</taxon>
        <taxon>Dikarya</taxon>
        <taxon>Ascomycota</taxon>
        <taxon>Pezizomycotina</taxon>
        <taxon>Sordariomycetes</taxon>
        <taxon>Sordariomycetidae</taxon>
        <taxon>Sordariales</taxon>
        <taxon>Lasiosphaeriaceae</taxon>
        <taxon>Bombardia</taxon>
    </lineage>
</organism>
<name>A0AA40CE43_9PEZI</name>
<evidence type="ECO:0000313" key="4">
    <source>
        <dbReference type="EMBL" id="KAK0634895.1"/>
    </source>
</evidence>
<evidence type="ECO:0000313" key="5">
    <source>
        <dbReference type="Proteomes" id="UP001174934"/>
    </source>
</evidence>
<dbReference type="Proteomes" id="UP001174934">
    <property type="component" value="Unassembled WGS sequence"/>
</dbReference>
<dbReference type="InterPro" id="IPR036291">
    <property type="entry name" value="NAD(P)-bd_dom_sf"/>
</dbReference>
<dbReference type="Gene3D" id="3.90.25.10">
    <property type="entry name" value="UDP-galactose 4-epimerase, domain 1"/>
    <property type="match status" value="1"/>
</dbReference>
<evidence type="ECO:0000256" key="1">
    <source>
        <dbReference type="ARBA" id="ARBA00006328"/>
    </source>
</evidence>
<dbReference type="AlphaFoldDB" id="A0AA40CE43"/>
<protein>
    <submittedName>
        <fullName evidence="4">NmrA-like family-domain-containing protein</fullName>
    </submittedName>
</protein>
<sequence>MLFSFSVPLADLSPNPATQSTQYISKYMPCRRINLHVVELGSDDRAEWTVRAVTRDVSKESAKKLAEQGAEVISGNLDDKASLVEAMRGSYAAFGVTNYWEYCNADKEIQQGKNLADAAKEAGVQHYIWSSLLDINKLSHGKLPNAYHFDSKAAVEEYTRTLGIPATFFLPGFYMSNIGSVGGLLKPSSSLDNTWTFALLVSPTAAVIPMYHVGDTGKYVKAIALNRDKLLGKRFLAATAYMTAQEVLDAFKELFPVAGRTARYFELPEDMFRAYLKAQGSPDFVVSELYENMRLLEEFGYYGGASLDETHALVEDELTTFAEYAKTCAEGFKGLE</sequence>
<evidence type="ECO:0000256" key="2">
    <source>
        <dbReference type="ARBA" id="ARBA00022857"/>
    </source>
</evidence>
<dbReference type="GO" id="GO:0005634">
    <property type="term" value="C:nucleus"/>
    <property type="evidence" value="ECO:0007669"/>
    <property type="project" value="TreeGrafter"/>
</dbReference>
<accession>A0AA40CE43</accession>
<comment type="caution">
    <text evidence="4">The sequence shown here is derived from an EMBL/GenBank/DDBJ whole genome shotgun (WGS) entry which is preliminary data.</text>
</comment>
<dbReference type="Pfam" id="PF05368">
    <property type="entry name" value="NmrA"/>
    <property type="match status" value="1"/>
</dbReference>
<reference evidence="4" key="1">
    <citation type="submission" date="2023-06" db="EMBL/GenBank/DDBJ databases">
        <title>Genome-scale phylogeny and comparative genomics of the fungal order Sordariales.</title>
        <authorList>
            <consortium name="Lawrence Berkeley National Laboratory"/>
            <person name="Hensen N."/>
            <person name="Bonometti L."/>
            <person name="Westerberg I."/>
            <person name="Brannstrom I.O."/>
            <person name="Guillou S."/>
            <person name="Cros-Aarteil S."/>
            <person name="Calhoun S."/>
            <person name="Haridas S."/>
            <person name="Kuo A."/>
            <person name="Mondo S."/>
            <person name="Pangilinan J."/>
            <person name="Riley R."/>
            <person name="LaButti K."/>
            <person name="Andreopoulos B."/>
            <person name="Lipzen A."/>
            <person name="Chen C."/>
            <person name="Yanf M."/>
            <person name="Daum C."/>
            <person name="Ng V."/>
            <person name="Clum A."/>
            <person name="Steindorff A."/>
            <person name="Ohm R."/>
            <person name="Martin F."/>
            <person name="Silar P."/>
            <person name="Natvig D."/>
            <person name="Lalanne C."/>
            <person name="Gautier V."/>
            <person name="Ament-velasquez S.L."/>
            <person name="Kruys A."/>
            <person name="Hutchinson M.I."/>
            <person name="Powell A.J."/>
            <person name="Barry K."/>
            <person name="Miller A.N."/>
            <person name="Grigoriev I.V."/>
            <person name="Debuchy R."/>
            <person name="Gladieux P."/>
            <person name="Thoren M.H."/>
            <person name="Johannesson H."/>
        </authorList>
    </citation>
    <scope>NUCLEOTIDE SEQUENCE</scope>
    <source>
        <strain evidence="4">SMH3391-2</strain>
    </source>
</reference>
<dbReference type="InterPro" id="IPR008030">
    <property type="entry name" value="NmrA-like"/>
</dbReference>
<comment type="similarity">
    <text evidence="1">Belongs to the NmrA-type oxidoreductase family.</text>
</comment>
<dbReference type="PANTHER" id="PTHR42748">
    <property type="entry name" value="NITROGEN METABOLITE REPRESSION PROTEIN NMRA FAMILY MEMBER"/>
    <property type="match status" value="1"/>
</dbReference>
<evidence type="ECO:0000259" key="3">
    <source>
        <dbReference type="Pfam" id="PF05368"/>
    </source>
</evidence>
<gene>
    <name evidence="4" type="ORF">B0T17DRAFT_586559</name>
</gene>
<dbReference type="PANTHER" id="PTHR42748:SF31">
    <property type="entry name" value="NMRA-LIKE DOMAIN-CONTAINING PROTEIN-RELATED"/>
    <property type="match status" value="1"/>
</dbReference>
<feature type="domain" description="NmrA-like" evidence="3">
    <location>
        <begin position="42"/>
        <end position="325"/>
    </location>
</feature>
<dbReference type="SUPFAM" id="SSF51735">
    <property type="entry name" value="NAD(P)-binding Rossmann-fold domains"/>
    <property type="match status" value="1"/>
</dbReference>
<dbReference type="Gene3D" id="3.40.50.720">
    <property type="entry name" value="NAD(P)-binding Rossmann-like Domain"/>
    <property type="match status" value="1"/>
</dbReference>